<comment type="caution">
    <text evidence="2">The sequence shown here is derived from an EMBL/GenBank/DDBJ whole genome shotgun (WGS) entry which is preliminary data.</text>
</comment>
<dbReference type="Proteomes" id="UP000177629">
    <property type="component" value="Unassembled WGS sequence"/>
</dbReference>
<sequence>MELTIALAAALGWLVGTVTVSDLLWHIAYDALGAKLGPKVGFETNDPSRVCPLEATWVGKMALNAFWPLALTAAIFFLAIIFIGAIVGTIIIIITTLAKRHSTK</sequence>
<evidence type="ECO:0000313" key="2">
    <source>
        <dbReference type="EMBL" id="OHA47626.1"/>
    </source>
</evidence>
<name>A0A1G2PGZ9_9BACT</name>
<dbReference type="STRING" id="1802362.A2806_03340"/>
<accession>A0A1G2PGZ9</accession>
<proteinExistence type="predicted"/>
<feature type="transmembrane region" description="Helical" evidence="1">
    <location>
        <begin position="65"/>
        <end position="98"/>
    </location>
</feature>
<evidence type="ECO:0000256" key="1">
    <source>
        <dbReference type="SAM" id="Phobius"/>
    </source>
</evidence>
<gene>
    <name evidence="2" type="ORF">A2806_03340</name>
</gene>
<keyword evidence="1" id="KW-0812">Transmembrane</keyword>
<dbReference type="EMBL" id="MHSS01000015">
    <property type="protein sequence ID" value="OHA47626.1"/>
    <property type="molecule type" value="Genomic_DNA"/>
</dbReference>
<keyword evidence="1" id="KW-0472">Membrane</keyword>
<reference evidence="2 3" key="1">
    <citation type="journal article" date="2016" name="Nat. Commun.">
        <title>Thousands of microbial genomes shed light on interconnected biogeochemical processes in an aquifer system.</title>
        <authorList>
            <person name="Anantharaman K."/>
            <person name="Brown C.T."/>
            <person name="Hug L.A."/>
            <person name="Sharon I."/>
            <person name="Castelle C.J."/>
            <person name="Probst A.J."/>
            <person name="Thomas B.C."/>
            <person name="Singh A."/>
            <person name="Wilkins M.J."/>
            <person name="Karaoz U."/>
            <person name="Brodie E.L."/>
            <person name="Williams K.H."/>
            <person name="Hubbard S.S."/>
            <person name="Banfield J.F."/>
        </authorList>
    </citation>
    <scope>NUCLEOTIDE SEQUENCE [LARGE SCALE GENOMIC DNA]</scope>
</reference>
<dbReference type="AlphaFoldDB" id="A0A1G2PGZ9"/>
<keyword evidence="1" id="KW-1133">Transmembrane helix</keyword>
<protein>
    <submittedName>
        <fullName evidence="2">Uncharacterized protein</fullName>
    </submittedName>
</protein>
<evidence type="ECO:0000313" key="3">
    <source>
        <dbReference type="Proteomes" id="UP000177629"/>
    </source>
</evidence>
<organism evidence="2 3">
    <name type="scientific">Candidatus Terrybacteria bacterium RIFCSPHIGHO2_01_FULL_48_17</name>
    <dbReference type="NCBI Taxonomy" id="1802362"/>
    <lineage>
        <taxon>Bacteria</taxon>
        <taxon>Candidatus Terryibacteriota</taxon>
    </lineage>
</organism>